<dbReference type="PANTHER" id="PTHR43127">
    <property type="entry name" value="DEVELOPMENTALLY-REGULATED GTP-BINDING PROTEIN 2"/>
    <property type="match status" value="1"/>
</dbReference>
<dbReference type="AlphaFoldDB" id="A0A557SR26"/>
<keyword evidence="6" id="KW-1185">Reference proteome</keyword>
<keyword evidence="2" id="KW-0342">GTP-binding</keyword>
<dbReference type="InterPro" id="IPR031662">
    <property type="entry name" value="GTP-binding_2"/>
</dbReference>
<dbReference type="PROSITE" id="PS51880">
    <property type="entry name" value="TGS"/>
    <property type="match status" value="1"/>
</dbReference>
<dbReference type="GO" id="GO:0003924">
    <property type="term" value="F:GTPase activity"/>
    <property type="evidence" value="ECO:0007669"/>
    <property type="project" value="InterPro"/>
</dbReference>
<dbReference type="InterPro" id="IPR027417">
    <property type="entry name" value="P-loop_NTPase"/>
</dbReference>
<dbReference type="Pfam" id="PF16897">
    <property type="entry name" value="MMR_HSR1_Xtn"/>
    <property type="match status" value="1"/>
</dbReference>
<dbReference type="OrthoDB" id="372125at2157"/>
<keyword evidence="1" id="KW-0547">Nucleotide-binding</keyword>
<dbReference type="CDD" id="cd01896">
    <property type="entry name" value="DRG"/>
    <property type="match status" value="1"/>
</dbReference>
<dbReference type="SUPFAM" id="SSF52540">
    <property type="entry name" value="P-loop containing nucleoside triphosphate hydrolases"/>
    <property type="match status" value="1"/>
</dbReference>
<dbReference type="Proteomes" id="UP000315289">
    <property type="component" value="Unassembled WGS sequence"/>
</dbReference>
<gene>
    <name evidence="5" type="ORF">NARC_210005</name>
</gene>
<evidence type="ECO:0000259" key="4">
    <source>
        <dbReference type="PROSITE" id="PS51880"/>
    </source>
</evidence>
<feature type="domain" description="TGS" evidence="4">
    <location>
        <begin position="293"/>
        <end position="368"/>
    </location>
</feature>
<dbReference type="PROSITE" id="PS00905">
    <property type="entry name" value="GTP1_OBG"/>
    <property type="match status" value="1"/>
</dbReference>
<dbReference type="InterPro" id="IPR004095">
    <property type="entry name" value="TGS"/>
</dbReference>
<dbReference type="InterPro" id="IPR005225">
    <property type="entry name" value="Small_GTP-bd"/>
</dbReference>
<evidence type="ECO:0000313" key="6">
    <source>
        <dbReference type="Proteomes" id="UP000315289"/>
    </source>
</evidence>
<sequence>MGIPEKIQSIQDEIHKTQINKATEFHVGILKAKIAKLKKEQEENTHGKTVSTGGGSAGFDVRKAGDGTVVLIGFPSVGKSTLLNALTNAKSKTAAYSFTTLTAVPGMLDYNGARIQILDLPGIIEGAAAGKGLGKRVLSVARNADLVLIVLDVFQINHLEVIKKELSEIGVKVDEMPPDIVVEKTITGGISVNIQVPIQVDENFIRNVMRINGIHNGRITIRERGLTIDQLIDVLSGNRVYIPSLAVINKIDLVGTEYLKMATSKLKIPYTAVSADTNKNMELLKREIYNKLDFVRIYLKPKGQDADLEEPLIMPRNSTVQNICNKIHRNMVRDFKFAQVWGKSVKFGGQKVGLEHRIIDEDVLTIVKKINAL</sequence>
<proteinExistence type="predicted"/>
<evidence type="ECO:0008006" key="7">
    <source>
        <dbReference type="Google" id="ProtNLM"/>
    </source>
</evidence>
<organism evidence="5 6">
    <name type="scientific">Candidatus Nitrosocosmicus arcticus</name>
    <dbReference type="NCBI Taxonomy" id="2035267"/>
    <lineage>
        <taxon>Archaea</taxon>
        <taxon>Nitrososphaerota</taxon>
        <taxon>Nitrososphaeria</taxon>
        <taxon>Nitrososphaerales</taxon>
        <taxon>Nitrososphaeraceae</taxon>
        <taxon>Candidatus Nitrosocosmicus</taxon>
    </lineage>
</organism>
<dbReference type="PRINTS" id="PR00326">
    <property type="entry name" value="GTP1OBG"/>
</dbReference>
<dbReference type="Gene3D" id="3.10.20.30">
    <property type="match status" value="1"/>
</dbReference>
<dbReference type="Gene3D" id="3.40.50.300">
    <property type="entry name" value="P-loop containing nucleotide triphosphate hydrolases"/>
    <property type="match status" value="2"/>
</dbReference>
<dbReference type="RefSeq" id="WP_144734657.1">
    <property type="nucleotide sequence ID" value="NZ_ML675594.1"/>
</dbReference>
<dbReference type="InterPro" id="IPR006074">
    <property type="entry name" value="GTP1-OBG_CS"/>
</dbReference>
<dbReference type="EMBL" id="VOAH01000021">
    <property type="protein sequence ID" value="TVP39061.1"/>
    <property type="molecule type" value="Genomic_DNA"/>
</dbReference>
<dbReference type="InterPro" id="IPR031167">
    <property type="entry name" value="G_OBG"/>
</dbReference>
<dbReference type="CDD" id="cd01666">
    <property type="entry name" value="TGS_DRG"/>
    <property type="match status" value="1"/>
</dbReference>
<dbReference type="FunFam" id="3.10.20.30:FF:000003">
    <property type="entry name" value="Developmentally-regulated GTP-binding protein 1"/>
    <property type="match status" value="1"/>
</dbReference>
<dbReference type="InterPro" id="IPR006073">
    <property type="entry name" value="GTP-bd"/>
</dbReference>
<dbReference type="Pfam" id="PF02824">
    <property type="entry name" value="TGS"/>
    <property type="match status" value="1"/>
</dbReference>
<dbReference type="PROSITE" id="PS51710">
    <property type="entry name" value="G_OBG"/>
    <property type="match status" value="1"/>
</dbReference>
<evidence type="ECO:0000313" key="5">
    <source>
        <dbReference type="EMBL" id="TVP39061.1"/>
    </source>
</evidence>
<evidence type="ECO:0000259" key="3">
    <source>
        <dbReference type="PROSITE" id="PS51710"/>
    </source>
</evidence>
<name>A0A557SR26_9ARCH</name>
<feature type="domain" description="OBG-type G" evidence="3">
    <location>
        <begin position="67"/>
        <end position="293"/>
    </location>
</feature>
<dbReference type="NCBIfam" id="TIGR00231">
    <property type="entry name" value="small_GTP"/>
    <property type="match status" value="1"/>
</dbReference>
<dbReference type="InterPro" id="IPR012675">
    <property type="entry name" value="Beta-grasp_dom_sf"/>
</dbReference>
<dbReference type="Pfam" id="PF01926">
    <property type="entry name" value="MMR_HSR1"/>
    <property type="match status" value="1"/>
</dbReference>
<evidence type="ECO:0000256" key="2">
    <source>
        <dbReference type="ARBA" id="ARBA00023134"/>
    </source>
</evidence>
<evidence type="ECO:0000256" key="1">
    <source>
        <dbReference type="ARBA" id="ARBA00022741"/>
    </source>
</evidence>
<accession>A0A557SR26</accession>
<dbReference type="GO" id="GO:0005525">
    <property type="term" value="F:GTP binding"/>
    <property type="evidence" value="ECO:0007669"/>
    <property type="project" value="UniProtKB-KW"/>
</dbReference>
<dbReference type="SUPFAM" id="SSF81271">
    <property type="entry name" value="TGS-like"/>
    <property type="match status" value="1"/>
</dbReference>
<reference evidence="5 6" key="1">
    <citation type="journal article" date="2019" name="Front. Microbiol.">
        <title>Ammonia Oxidation by the Arctic Terrestrial Thaumarchaeote Candidatus Nitrosocosmicus arcticus Is Stimulated by Increasing Temperatures.</title>
        <authorList>
            <person name="Alves R.J.E."/>
            <person name="Kerou M."/>
            <person name="Zappe A."/>
            <person name="Bittner R."/>
            <person name="Abby S.S."/>
            <person name="Schmidt H.A."/>
            <person name="Pfeifer K."/>
            <person name="Schleper C."/>
        </authorList>
    </citation>
    <scope>NUCLEOTIDE SEQUENCE [LARGE SCALE GENOMIC DNA]</scope>
    <source>
        <strain evidence="5 6">Kfb</strain>
    </source>
</reference>
<dbReference type="InterPro" id="IPR012676">
    <property type="entry name" value="TGS-like"/>
</dbReference>
<dbReference type="InterPro" id="IPR045001">
    <property type="entry name" value="DRG"/>
</dbReference>
<protein>
    <recommendedName>
        <fullName evidence="7">GTP-binding protein</fullName>
    </recommendedName>
</protein>
<comment type="caution">
    <text evidence="5">The sequence shown here is derived from an EMBL/GenBank/DDBJ whole genome shotgun (WGS) entry which is preliminary data.</text>
</comment>